<dbReference type="InterPro" id="IPR006578">
    <property type="entry name" value="MADF-dom"/>
</dbReference>
<protein>
    <recommendedName>
        <fullName evidence="2">MADF domain-containing protein</fullName>
    </recommendedName>
</protein>
<feature type="compositionally biased region" description="Acidic residues" evidence="1">
    <location>
        <begin position="128"/>
        <end position="153"/>
    </location>
</feature>
<feature type="compositionally biased region" description="Acidic residues" evidence="1">
    <location>
        <begin position="163"/>
        <end position="184"/>
    </location>
</feature>
<dbReference type="Proteomes" id="UP000075882">
    <property type="component" value="Unassembled WGS sequence"/>
</dbReference>
<feature type="compositionally biased region" description="Basic residues" evidence="1">
    <location>
        <begin position="213"/>
        <end position="224"/>
    </location>
</feature>
<proteinExistence type="predicted"/>
<sequence length="310" mass="35752">LGVLAYAIMADLRLFSRSFITEFIRLYKSFPCLWKVGSREYSDRAKREQAYDALVAKYREVDRMATRDEVKKKLYGLRSSYRREMAKLKNSIRTGTTLDDVYKPTLWYFYLFDFLSEHETLKEPTSTTDDDQDMLKDEEQEYDDSEEALEQGEETPHYHDDAGNDLDEIEPGEDDIIAEGDDPFSSDTPARYTSPAPDRPEPSVPGASSSSKRVNRTPSKKRKLPTSPTAERIEYLERIEPIDHADATLQPPSDHPEDQFDVYGKLIAHKLRSFNRLQATFSQRLINEVLFEGEMGYLNRNCKIVDMGSP</sequence>
<feature type="domain" description="MADF" evidence="2">
    <location>
        <begin position="22"/>
        <end position="120"/>
    </location>
</feature>
<dbReference type="VEuPathDB" id="VectorBase:ACON2_031312"/>
<evidence type="ECO:0000256" key="1">
    <source>
        <dbReference type="SAM" id="MobiDB-lite"/>
    </source>
</evidence>
<dbReference type="Pfam" id="PF10545">
    <property type="entry name" value="MADF_DNA_bdg"/>
    <property type="match status" value="1"/>
</dbReference>
<dbReference type="SMART" id="SM00595">
    <property type="entry name" value="MADF"/>
    <property type="match status" value="1"/>
</dbReference>
<name>A0A8W7PHZ3_ANOCL</name>
<dbReference type="PANTHER" id="PTHR21505">
    <property type="entry name" value="MADF DOMAIN-CONTAINING PROTEIN-RELATED"/>
    <property type="match status" value="1"/>
</dbReference>
<dbReference type="PROSITE" id="PS51029">
    <property type="entry name" value="MADF"/>
    <property type="match status" value="1"/>
</dbReference>
<reference evidence="3" key="1">
    <citation type="submission" date="2022-08" db="UniProtKB">
        <authorList>
            <consortium name="EnsemblMetazoa"/>
        </authorList>
    </citation>
    <scope>IDENTIFICATION</scope>
</reference>
<dbReference type="AlphaFoldDB" id="A0A8W7PHZ3"/>
<evidence type="ECO:0000259" key="2">
    <source>
        <dbReference type="PROSITE" id="PS51029"/>
    </source>
</evidence>
<organism evidence="3">
    <name type="scientific">Anopheles coluzzii</name>
    <name type="common">African malaria mosquito</name>
    <dbReference type="NCBI Taxonomy" id="1518534"/>
    <lineage>
        <taxon>Eukaryota</taxon>
        <taxon>Metazoa</taxon>
        <taxon>Ecdysozoa</taxon>
        <taxon>Arthropoda</taxon>
        <taxon>Hexapoda</taxon>
        <taxon>Insecta</taxon>
        <taxon>Pterygota</taxon>
        <taxon>Neoptera</taxon>
        <taxon>Endopterygota</taxon>
        <taxon>Diptera</taxon>
        <taxon>Nematocera</taxon>
        <taxon>Culicoidea</taxon>
        <taxon>Culicidae</taxon>
        <taxon>Anophelinae</taxon>
        <taxon>Anopheles</taxon>
    </lineage>
</organism>
<dbReference type="EnsemblMetazoa" id="ACOM032075-RA">
    <property type="protein sequence ID" value="ACOM032075-PA.1"/>
    <property type="gene ID" value="ACOM032075"/>
</dbReference>
<dbReference type="PANTHER" id="PTHR21505:SF8">
    <property type="entry name" value="DPT-YFP REPRESSOR BY OVEREXPRESSION, ISOFORM D-RELATED"/>
    <property type="match status" value="1"/>
</dbReference>
<accession>A0A8W7PHZ3</accession>
<feature type="region of interest" description="Disordered" evidence="1">
    <location>
        <begin position="122"/>
        <end position="230"/>
    </location>
</feature>
<evidence type="ECO:0000313" key="3">
    <source>
        <dbReference type="EnsemblMetazoa" id="ACOM032075-PA.1"/>
    </source>
</evidence>